<dbReference type="Proteomes" id="UP001430953">
    <property type="component" value="Unassembled WGS sequence"/>
</dbReference>
<dbReference type="FunFam" id="3.40.630.150:FF:000001">
    <property type="entry name" value="Malonyl-CoA decarboxylase, mitochondrial"/>
    <property type="match status" value="1"/>
</dbReference>
<gene>
    <name evidence="3" type="ORF">PUN28_019545</name>
</gene>
<dbReference type="Gene3D" id="3.40.630.150">
    <property type="entry name" value="Malonyl-CoA decarboxylase, catalytic domain"/>
    <property type="match status" value="1"/>
</dbReference>
<dbReference type="AlphaFoldDB" id="A0AAW2ED61"/>
<dbReference type="Pfam" id="PF17408">
    <property type="entry name" value="MCD_N"/>
    <property type="match status" value="1"/>
</dbReference>
<dbReference type="PANTHER" id="PTHR28641">
    <property type="match status" value="1"/>
</dbReference>
<name>A0AAW2ED61_9HYME</name>
<organism evidence="3 4">
    <name type="scientific">Cardiocondyla obscurior</name>
    <dbReference type="NCBI Taxonomy" id="286306"/>
    <lineage>
        <taxon>Eukaryota</taxon>
        <taxon>Metazoa</taxon>
        <taxon>Ecdysozoa</taxon>
        <taxon>Arthropoda</taxon>
        <taxon>Hexapoda</taxon>
        <taxon>Insecta</taxon>
        <taxon>Pterygota</taxon>
        <taxon>Neoptera</taxon>
        <taxon>Endopterygota</taxon>
        <taxon>Hymenoptera</taxon>
        <taxon>Apocrita</taxon>
        <taxon>Aculeata</taxon>
        <taxon>Formicoidea</taxon>
        <taxon>Formicidae</taxon>
        <taxon>Myrmicinae</taxon>
        <taxon>Cardiocondyla</taxon>
    </lineage>
</organism>
<accession>A0AAW2ED61</accession>
<dbReference type="GO" id="GO:2001294">
    <property type="term" value="P:malonyl-CoA catabolic process"/>
    <property type="evidence" value="ECO:0007669"/>
    <property type="project" value="TreeGrafter"/>
</dbReference>
<evidence type="ECO:0000259" key="2">
    <source>
        <dbReference type="Pfam" id="PF17408"/>
    </source>
</evidence>
<feature type="domain" description="Malonyl-CoA decarboxylase C-terminal" evidence="1">
    <location>
        <begin position="197"/>
        <end position="466"/>
    </location>
</feature>
<dbReference type="GO" id="GO:0006085">
    <property type="term" value="P:acetyl-CoA biosynthetic process"/>
    <property type="evidence" value="ECO:0007669"/>
    <property type="project" value="TreeGrafter"/>
</dbReference>
<evidence type="ECO:0000313" key="3">
    <source>
        <dbReference type="EMBL" id="KAL0100186.1"/>
    </source>
</evidence>
<dbReference type="InterPro" id="IPR042303">
    <property type="entry name" value="Malonyl_CoA_deC_C_sf"/>
</dbReference>
<dbReference type="Pfam" id="PF05292">
    <property type="entry name" value="MCD"/>
    <property type="match status" value="1"/>
</dbReference>
<dbReference type="EMBL" id="JADYXP020000026">
    <property type="protein sequence ID" value="KAL0100186.1"/>
    <property type="molecule type" value="Genomic_DNA"/>
</dbReference>
<dbReference type="InterPro" id="IPR038917">
    <property type="entry name" value="Malonyl_CoA_deC"/>
</dbReference>
<dbReference type="GO" id="GO:0050080">
    <property type="term" value="F:malonyl-CoA decarboxylase activity"/>
    <property type="evidence" value="ECO:0007669"/>
    <property type="project" value="InterPro"/>
</dbReference>
<dbReference type="GO" id="GO:0006633">
    <property type="term" value="P:fatty acid biosynthetic process"/>
    <property type="evidence" value="ECO:0007669"/>
    <property type="project" value="InterPro"/>
</dbReference>
<keyword evidence="4" id="KW-1185">Reference proteome</keyword>
<protein>
    <recommendedName>
        <fullName evidence="5">Malonyl-CoA decarboxylase</fullName>
    </recommendedName>
</protein>
<dbReference type="InterPro" id="IPR035372">
    <property type="entry name" value="MCD_N"/>
</dbReference>
<comment type="caution">
    <text evidence="3">The sequence shown here is derived from an EMBL/GenBank/DDBJ whole genome shotgun (WGS) entry which is preliminary data.</text>
</comment>
<dbReference type="GO" id="GO:0005759">
    <property type="term" value="C:mitochondrial matrix"/>
    <property type="evidence" value="ECO:0007669"/>
    <property type="project" value="TreeGrafter"/>
</dbReference>
<sequence>MLEKLAFKFLSLVRHCAFVTELKFANSLSHNIKREYGKSSRLCAKTDSVDENLREIFKFKNTKISNWIIENKARTWCVRYTESNKDDRQKILHTLALQYAVQHNDICQVAKRLVCTEPENERQMIVHEKTLKGILTPAYYWLFVIIGRLQNGVKFLVDLRTDVLELLSDAKDANESIIIQQLNHTLRDLFLLWFSIGFLHMERITWESACDILQKVSDYEAIHPMRNWLDLKRRVGPYRRCYIFTHPSMPREPIVVLHTALCDVIPDSVKGIEEAETRILGSAKKCITFLEEDKSKIKAAIFYSIVSTQKGLQGIELGNYLIKKVVSEITTEFPAIQQLSSLSPIPNFKTWLLDKLKQDMAFIFTMEEYKIAKDILQTENVISAIKKILNTSLWTGDKQLSEFFKEPFLRACAWYLYKEKRRGYALNTVANFHLRNGAVMWRINWMADPSPRGVANSCGVMVNYRYFLEDSEANSQNYIENFVINAAEDVINLSEQAEKLRITL</sequence>
<proteinExistence type="predicted"/>
<evidence type="ECO:0000259" key="1">
    <source>
        <dbReference type="Pfam" id="PF05292"/>
    </source>
</evidence>
<evidence type="ECO:0000313" key="4">
    <source>
        <dbReference type="Proteomes" id="UP001430953"/>
    </source>
</evidence>
<feature type="domain" description="Malonyl-CoA decarboxylase N-terminal" evidence="2">
    <location>
        <begin position="121"/>
        <end position="194"/>
    </location>
</feature>
<reference evidence="3 4" key="1">
    <citation type="submission" date="2023-03" db="EMBL/GenBank/DDBJ databases">
        <title>High recombination rates correlate with genetic variation in Cardiocondyla obscurior ants.</title>
        <authorList>
            <person name="Errbii M."/>
        </authorList>
    </citation>
    <scope>NUCLEOTIDE SEQUENCE [LARGE SCALE GENOMIC DNA]</scope>
    <source>
        <strain evidence="3">Alpha-2009</strain>
        <tissue evidence="3">Whole body</tissue>
    </source>
</reference>
<dbReference type="InterPro" id="IPR007956">
    <property type="entry name" value="Malonyl_CoA_deC_C"/>
</dbReference>
<evidence type="ECO:0008006" key="5">
    <source>
        <dbReference type="Google" id="ProtNLM"/>
    </source>
</evidence>
<dbReference type="InterPro" id="IPR038351">
    <property type="entry name" value="MCD_N_sf"/>
</dbReference>
<dbReference type="Gene3D" id="1.20.140.90">
    <property type="entry name" value="Malonyl-CoA decarboxylase, oligemerization domain"/>
    <property type="match status" value="1"/>
</dbReference>
<dbReference type="GO" id="GO:0005782">
    <property type="term" value="C:peroxisomal matrix"/>
    <property type="evidence" value="ECO:0007669"/>
    <property type="project" value="TreeGrafter"/>
</dbReference>
<dbReference type="PANTHER" id="PTHR28641:SF1">
    <property type="entry name" value="MALONYL-COA DECARBOXYLASE, MITOCHONDRIAL"/>
    <property type="match status" value="1"/>
</dbReference>